<protein>
    <submittedName>
        <fullName evidence="1">Uncharacterized protein</fullName>
    </submittedName>
</protein>
<keyword evidence="2" id="KW-1185">Reference proteome</keyword>
<accession>A0ACB8RWD0</accession>
<evidence type="ECO:0000313" key="1">
    <source>
        <dbReference type="EMBL" id="KAI0048335.1"/>
    </source>
</evidence>
<comment type="caution">
    <text evidence="1">The sequence shown here is derived from an EMBL/GenBank/DDBJ whole genome shotgun (WGS) entry which is preliminary data.</text>
</comment>
<organism evidence="1 2">
    <name type="scientific">Auriscalpium vulgare</name>
    <dbReference type="NCBI Taxonomy" id="40419"/>
    <lineage>
        <taxon>Eukaryota</taxon>
        <taxon>Fungi</taxon>
        <taxon>Dikarya</taxon>
        <taxon>Basidiomycota</taxon>
        <taxon>Agaricomycotina</taxon>
        <taxon>Agaricomycetes</taxon>
        <taxon>Russulales</taxon>
        <taxon>Auriscalpiaceae</taxon>
        <taxon>Auriscalpium</taxon>
    </lineage>
</organism>
<dbReference type="Proteomes" id="UP000814033">
    <property type="component" value="Unassembled WGS sequence"/>
</dbReference>
<name>A0ACB8RWD0_9AGAM</name>
<reference evidence="1" key="2">
    <citation type="journal article" date="2022" name="New Phytol.">
        <title>Evolutionary transition to the ectomycorrhizal habit in the genomes of a hyperdiverse lineage of mushroom-forming fungi.</title>
        <authorList>
            <person name="Looney B."/>
            <person name="Miyauchi S."/>
            <person name="Morin E."/>
            <person name="Drula E."/>
            <person name="Courty P.E."/>
            <person name="Kohler A."/>
            <person name="Kuo A."/>
            <person name="LaButti K."/>
            <person name="Pangilinan J."/>
            <person name="Lipzen A."/>
            <person name="Riley R."/>
            <person name="Andreopoulos W."/>
            <person name="He G."/>
            <person name="Johnson J."/>
            <person name="Nolan M."/>
            <person name="Tritt A."/>
            <person name="Barry K.W."/>
            <person name="Grigoriev I.V."/>
            <person name="Nagy L.G."/>
            <person name="Hibbett D."/>
            <person name="Henrissat B."/>
            <person name="Matheny P.B."/>
            <person name="Labbe J."/>
            <person name="Martin F.M."/>
        </authorList>
    </citation>
    <scope>NUCLEOTIDE SEQUENCE</scope>
    <source>
        <strain evidence="1">FP105234-sp</strain>
    </source>
</reference>
<reference evidence="1" key="1">
    <citation type="submission" date="2021-02" db="EMBL/GenBank/DDBJ databases">
        <authorList>
            <consortium name="DOE Joint Genome Institute"/>
            <person name="Ahrendt S."/>
            <person name="Looney B.P."/>
            <person name="Miyauchi S."/>
            <person name="Morin E."/>
            <person name="Drula E."/>
            <person name="Courty P.E."/>
            <person name="Chicoki N."/>
            <person name="Fauchery L."/>
            <person name="Kohler A."/>
            <person name="Kuo A."/>
            <person name="Labutti K."/>
            <person name="Pangilinan J."/>
            <person name="Lipzen A."/>
            <person name="Riley R."/>
            <person name="Andreopoulos W."/>
            <person name="He G."/>
            <person name="Johnson J."/>
            <person name="Barry K.W."/>
            <person name="Grigoriev I.V."/>
            <person name="Nagy L."/>
            <person name="Hibbett D."/>
            <person name="Henrissat B."/>
            <person name="Matheny P.B."/>
            <person name="Labbe J."/>
            <person name="Martin F."/>
        </authorList>
    </citation>
    <scope>NUCLEOTIDE SEQUENCE</scope>
    <source>
        <strain evidence="1">FP105234-sp</strain>
    </source>
</reference>
<proteinExistence type="predicted"/>
<sequence>MSPGTVVYEHRDPKTTTLWYYVQDADGLAHKFEASVLAMEHPSLVADFERRKSRGHLTDFNPSATNVHPKSRVKITINMSKLTRRAQQAGSSKGMPLVIDSDEEEAEEWDRDVPEGSGPSDGDYSEDTTPAPGRRGLRKQKKLPFSPRKTRHSRQAAAVRHVDEDDDEVTDESPTKTAGARRSTRQRKPVKTQYLDEDFEDDGSEEASDEYSQGVSSRSKGKAKKVIRGKASRPAYGHVRSVADLDYDPHDDEDTTALRAHRYECEKCRRQPAHVLLEREVRLAQKRKGTRKKKDDLEGSDDEETRLSALGGWVRCMKCTLSSHWQCLLGSEREEILKAIRDRDRASWAVSHPESECLPAKRPGLDAQQITEFICSMCSKGGSCMGCMEVALEPYTAQPVKPFRDGKETDAAVAAPDATQRESAQDVLANELLFRCRTCRRLAHYHHLPPPDIALDSTEGEVYYAQIAEYYQSTNGWSCADCASYVYVAEKILAWRPFPANAEQPSILAGEAPNPKVQLPREYLVKWQDRSYRRTQWVHHGWLAAKHAGLLRHFLASGPKVDLLKEALREEEAANAVAEGGIGSAADETTDPAEMHKGRTSDMSWLSANPDAERKIPPAWKTVDRVLDVLMWIPTSLRRKGGKAKGNAKATLYSKRRVDSEEDESEEDDPDQEERDAAFNIGEQPGKSVTCTLDEWEEKRGEPVSQDDISSVVWAFIKWDDLGYDEATWDSPPRPEEPGYSAFQLAFERLIVSRSVVVPTKSKVNQNRAQGGFRKHRLKTEEDQPALGQKENLKLMPFQVEGFNWLCSNWWDRQPCILADEMGLGKTVQIATFVGSIVHKFNAFPVLVVVPNSTITNWVREFSAWAPNLRVVPFYGESKARDVIKSFELKHEVPESGTTGHKFHVLVTTYETLNVPKDFASVFNSVRRWEVLVVDEGQRLKNNSSLLFKKLNQLTIAHRIIMTGTPLNNNIRELFNLMNFLDPDVWSDLEQLEKDHEELTEDLVKQLHARLKPYFLRRMKVQVLKLPPKNEVIVPISLTALQKEVYKSILSRNVNILMELTKSLAQTKTRAGTSLKPGSMVNILMELRKCIQHPYLVSDDIEPKGLVEREAHEKLVAGSGKLRFLQSLLPKLKARGHRVLLFSQFVIALDIVEDFCNGEGIKYLRLDGNTKQADRQKGMDEFNRPGSDVFVYLLTTRAGGVGINLWSADTVIIFDPDFNPHQDLQAIARAHRYGQTKPCLVFKFMAKDTAEERIMQTGKKKMVLDHVIIQKIDDDEGSTDVQSILTFGAKALFEEEGNSRDIVYNDHDIDNLIEKTEAEGEQEEQGNTSEGLFQFAKVWAADKDDLEDVPDEDPEAHEQVDSWALTLKRIQDQRSSEQAKELTGRGVRRKAAVAAASKPQQNLDLDDTPKKSKAKGKKRKSREDSDESDGYLEPASRSPEKSDSDGLGSASDDLVPGLSKQGHKRARTSIPPQALSSPQSHHNELPYLGGEPIDDPLCGLCGERHDGECFMTGSSENLREYRKMLFEATDEPIEERREAIEIIDKTLNRRGDMHLIYGQPLRLVDPGTGQGPTALSTNPGRNSSSPKSRHTAASEPSRPTTPAAASSNARPGPTSGLSNGSSKRPSPSIAEGHSWKRPKTAAKACAACGASPWHDLRLCPVVAEGPSSISKAIARLHDQPEHRDVVIILRKILSKQKKVGR</sequence>
<evidence type="ECO:0000313" key="2">
    <source>
        <dbReference type="Proteomes" id="UP000814033"/>
    </source>
</evidence>
<dbReference type="EMBL" id="MU275888">
    <property type="protein sequence ID" value="KAI0048335.1"/>
    <property type="molecule type" value="Genomic_DNA"/>
</dbReference>
<gene>
    <name evidence="1" type="ORF">FA95DRAFT_1517538</name>
</gene>